<comment type="subcellular location">
    <subcellularLocation>
        <location evidence="1">Cell membrane</location>
        <topology evidence="1">Multi-pass membrane protein</topology>
    </subcellularLocation>
</comment>
<evidence type="ECO:0000313" key="9">
    <source>
        <dbReference type="EMBL" id="MDR7080989.1"/>
    </source>
</evidence>
<keyword evidence="6 7" id="KW-0472">Membrane</keyword>
<proteinExistence type="inferred from homology"/>
<dbReference type="Pfam" id="PF09335">
    <property type="entry name" value="VTT_dom"/>
    <property type="match status" value="1"/>
</dbReference>
<evidence type="ECO:0000256" key="4">
    <source>
        <dbReference type="ARBA" id="ARBA00022692"/>
    </source>
</evidence>
<sequence length="223" mass="23871">MPAAAVTAAAPVDEMTGLAGFAARAVDALGEWGVGLFTLAETVFPPIPSEVILPLAGFLTRQGTMNMALVLVTSTLGAYLGALVLYWLGARLGLERSIRWLSRLPLMDREDFEKAAAWFSRHGRSAVFFGRLLPGVRSLISLPAGAQRMHLGTFSAFTVAGSGIWNGLLIGLGALLGAQYRLIDEYSRFLNLAVYAALAVVVGSLILRGLRRRRNTRSGPNEA</sequence>
<dbReference type="InterPro" id="IPR051311">
    <property type="entry name" value="DedA_domain"/>
</dbReference>
<name>A0ABU1U734_9MICC</name>
<feature type="transmembrane region" description="Helical" evidence="7">
    <location>
        <begin position="154"/>
        <end position="177"/>
    </location>
</feature>
<comment type="caution">
    <text evidence="9">The sequence shown here is derived from an EMBL/GenBank/DDBJ whole genome shotgun (WGS) entry which is preliminary data.</text>
</comment>
<dbReference type="Proteomes" id="UP001252243">
    <property type="component" value="Unassembled WGS sequence"/>
</dbReference>
<evidence type="ECO:0000256" key="2">
    <source>
        <dbReference type="ARBA" id="ARBA00010792"/>
    </source>
</evidence>
<dbReference type="InterPro" id="IPR032816">
    <property type="entry name" value="VTT_dom"/>
</dbReference>
<feature type="transmembrane region" description="Helical" evidence="7">
    <location>
        <begin position="189"/>
        <end position="207"/>
    </location>
</feature>
<dbReference type="RefSeq" id="WP_310049830.1">
    <property type="nucleotide sequence ID" value="NZ_JAVDVQ010000001.1"/>
</dbReference>
<feature type="domain" description="VTT" evidence="8">
    <location>
        <begin position="47"/>
        <end position="174"/>
    </location>
</feature>
<keyword evidence="4 7" id="KW-0812">Transmembrane</keyword>
<protein>
    <submittedName>
        <fullName evidence="9">Membrane protein DedA with SNARE-associated domain</fullName>
    </submittedName>
</protein>
<dbReference type="PANTHER" id="PTHR42709">
    <property type="entry name" value="ALKALINE PHOSPHATASE LIKE PROTEIN"/>
    <property type="match status" value="1"/>
</dbReference>
<feature type="transmembrane region" description="Helical" evidence="7">
    <location>
        <begin position="67"/>
        <end position="89"/>
    </location>
</feature>
<dbReference type="EMBL" id="JAVDVQ010000001">
    <property type="protein sequence ID" value="MDR7080989.1"/>
    <property type="molecule type" value="Genomic_DNA"/>
</dbReference>
<evidence type="ECO:0000256" key="3">
    <source>
        <dbReference type="ARBA" id="ARBA00022475"/>
    </source>
</evidence>
<dbReference type="PANTHER" id="PTHR42709:SF6">
    <property type="entry name" value="UNDECAPRENYL PHOSPHATE TRANSPORTER A"/>
    <property type="match status" value="1"/>
</dbReference>
<comment type="similarity">
    <text evidence="2">Belongs to the DedA family.</text>
</comment>
<reference evidence="9 10" key="1">
    <citation type="submission" date="2023-07" db="EMBL/GenBank/DDBJ databases">
        <title>Sorghum-associated microbial communities from plants grown in Nebraska, USA.</title>
        <authorList>
            <person name="Schachtman D."/>
        </authorList>
    </citation>
    <scope>NUCLEOTIDE SEQUENCE [LARGE SCALE GENOMIC DNA]</scope>
    <source>
        <strain evidence="9 10">BE167</strain>
    </source>
</reference>
<evidence type="ECO:0000256" key="5">
    <source>
        <dbReference type="ARBA" id="ARBA00022989"/>
    </source>
</evidence>
<evidence type="ECO:0000256" key="6">
    <source>
        <dbReference type="ARBA" id="ARBA00023136"/>
    </source>
</evidence>
<keyword evidence="5 7" id="KW-1133">Transmembrane helix</keyword>
<evidence type="ECO:0000256" key="1">
    <source>
        <dbReference type="ARBA" id="ARBA00004651"/>
    </source>
</evidence>
<evidence type="ECO:0000313" key="10">
    <source>
        <dbReference type="Proteomes" id="UP001252243"/>
    </source>
</evidence>
<gene>
    <name evidence="9" type="ORF">J2X01_000258</name>
</gene>
<organism evidence="9 10">
    <name type="scientific">Arthrobacter ginsengisoli</name>
    <dbReference type="NCBI Taxonomy" id="1356565"/>
    <lineage>
        <taxon>Bacteria</taxon>
        <taxon>Bacillati</taxon>
        <taxon>Actinomycetota</taxon>
        <taxon>Actinomycetes</taxon>
        <taxon>Micrococcales</taxon>
        <taxon>Micrococcaceae</taxon>
        <taxon>Arthrobacter</taxon>
    </lineage>
</organism>
<evidence type="ECO:0000256" key="7">
    <source>
        <dbReference type="SAM" id="Phobius"/>
    </source>
</evidence>
<keyword evidence="10" id="KW-1185">Reference proteome</keyword>
<accession>A0ABU1U734</accession>
<evidence type="ECO:0000259" key="8">
    <source>
        <dbReference type="Pfam" id="PF09335"/>
    </source>
</evidence>
<keyword evidence="3" id="KW-1003">Cell membrane</keyword>